<evidence type="ECO:0000313" key="3">
    <source>
        <dbReference type="EMBL" id="MFD2649001.1"/>
    </source>
</evidence>
<accession>A0ABW5QNM5</accession>
<keyword evidence="1" id="KW-1133">Transmembrane helix</keyword>
<comment type="caution">
    <text evidence="3">The sequence shown here is derived from an EMBL/GenBank/DDBJ whole genome shotgun (WGS) entry which is preliminary data.</text>
</comment>
<dbReference type="SUPFAM" id="SSF160935">
    <property type="entry name" value="VPA0735-like"/>
    <property type="match status" value="1"/>
</dbReference>
<keyword evidence="4" id="KW-1185">Reference proteome</keyword>
<dbReference type="Proteomes" id="UP001597521">
    <property type="component" value="Unassembled WGS sequence"/>
</dbReference>
<dbReference type="InterPro" id="IPR037049">
    <property type="entry name" value="DUF1214_C_sf"/>
</dbReference>
<dbReference type="RefSeq" id="WP_386834393.1">
    <property type="nucleotide sequence ID" value="NZ_JBHUNP010000001.1"/>
</dbReference>
<protein>
    <submittedName>
        <fullName evidence="3">DUF1214 domain-containing protein</fullName>
    </submittedName>
</protein>
<dbReference type="InterPro" id="IPR012038">
    <property type="entry name" value="UCP009471"/>
</dbReference>
<keyword evidence="1" id="KW-0472">Membrane</keyword>
<sequence length="190" mass="20160">MRYVLYLVMMCVVALGVGFGLSWVALNEGRLFGATQVGPWVAWTDVGSNSPNPYTRAHIARAAALPLGQSEGLQFTATTDSAGEPLTRACTYRISGRTPVASFWTLAAVDADGINVAALDADAALRSNRLARSGDGAIAVTVGTTLMPLNWLEITGEGPFQLVLTLYDMPAFAGFSSPADMPEITTERCR</sequence>
<evidence type="ECO:0000313" key="4">
    <source>
        <dbReference type="Proteomes" id="UP001597521"/>
    </source>
</evidence>
<dbReference type="PIRSF" id="PIRSF009471">
    <property type="entry name" value="UCP009471"/>
    <property type="match status" value="1"/>
</dbReference>
<dbReference type="InterPro" id="IPR010621">
    <property type="entry name" value="DUF1214"/>
</dbReference>
<name>A0ABW5QNM5_9HYPH</name>
<gene>
    <name evidence="3" type="ORF">ACFSX5_14520</name>
</gene>
<organism evidence="3 4">
    <name type="scientific">Devosia albogilva</name>
    <dbReference type="NCBI Taxonomy" id="429726"/>
    <lineage>
        <taxon>Bacteria</taxon>
        <taxon>Pseudomonadati</taxon>
        <taxon>Pseudomonadota</taxon>
        <taxon>Alphaproteobacteria</taxon>
        <taxon>Hyphomicrobiales</taxon>
        <taxon>Devosiaceae</taxon>
        <taxon>Devosia</taxon>
    </lineage>
</organism>
<dbReference type="EMBL" id="JBHUNP010000001">
    <property type="protein sequence ID" value="MFD2649001.1"/>
    <property type="molecule type" value="Genomic_DNA"/>
</dbReference>
<proteinExistence type="predicted"/>
<feature type="domain" description="DUF1214" evidence="2">
    <location>
        <begin position="71"/>
        <end position="168"/>
    </location>
</feature>
<evidence type="ECO:0000259" key="2">
    <source>
        <dbReference type="Pfam" id="PF06742"/>
    </source>
</evidence>
<feature type="transmembrane region" description="Helical" evidence="1">
    <location>
        <begin position="6"/>
        <end position="26"/>
    </location>
</feature>
<reference evidence="4" key="1">
    <citation type="journal article" date="2019" name="Int. J. Syst. Evol. Microbiol.">
        <title>The Global Catalogue of Microorganisms (GCM) 10K type strain sequencing project: providing services to taxonomists for standard genome sequencing and annotation.</title>
        <authorList>
            <consortium name="The Broad Institute Genomics Platform"/>
            <consortium name="The Broad Institute Genome Sequencing Center for Infectious Disease"/>
            <person name="Wu L."/>
            <person name="Ma J."/>
        </authorList>
    </citation>
    <scope>NUCLEOTIDE SEQUENCE [LARGE SCALE GENOMIC DNA]</scope>
    <source>
        <strain evidence="4">CCM 7427</strain>
    </source>
</reference>
<dbReference type="Gene3D" id="2.60.120.600">
    <property type="entry name" value="Domain of unknown function DUF1214, C-terminal domain"/>
    <property type="match status" value="1"/>
</dbReference>
<evidence type="ECO:0000256" key="1">
    <source>
        <dbReference type="SAM" id="Phobius"/>
    </source>
</evidence>
<keyword evidence="1" id="KW-0812">Transmembrane</keyword>
<dbReference type="Pfam" id="PF06742">
    <property type="entry name" value="DUF1214"/>
    <property type="match status" value="1"/>
</dbReference>